<gene>
    <name evidence="1" type="ORF">MNBD_ALPHA07-1001</name>
</gene>
<reference evidence="1" key="1">
    <citation type="submission" date="2018-06" db="EMBL/GenBank/DDBJ databases">
        <authorList>
            <person name="Zhirakovskaya E."/>
        </authorList>
    </citation>
    <scope>NUCLEOTIDE SEQUENCE</scope>
</reference>
<dbReference type="EMBL" id="UOEG01000265">
    <property type="protein sequence ID" value="VAW03777.1"/>
    <property type="molecule type" value="Genomic_DNA"/>
</dbReference>
<proteinExistence type="predicted"/>
<accession>A0A3B0SRX9</accession>
<dbReference type="AlphaFoldDB" id="A0A3B0SRX9"/>
<dbReference type="Pfam" id="PF09898">
    <property type="entry name" value="DUF2125"/>
    <property type="match status" value="1"/>
</dbReference>
<protein>
    <recommendedName>
        <fullName evidence="2">DUF2125 domain-containing protein</fullName>
    </recommendedName>
</protein>
<name>A0A3B0SRX9_9ZZZZ</name>
<organism evidence="1">
    <name type="scientific">hydrothermal vent metagenome</name>
    <dbReference type="NCBI Taxonomy" id="652676"/>
    <lineage>
        <taxon>unclassified sequences</taxon>
        <taxon>metagenomes</taxon>
        <taxon>ecological metagenomes</taxon>
    </lineage>
</organism>
<dbReference type="InterPro" id="IPR018666">
    <property type="entry name" value="DUF2125"/>
</dbReference>
<evidence type="ECO:0008006" key="2">
    <source>
        <dbReference type="Google" id="ProtNLM"/>
    </source>
</evidence>
<evidence type="ECO:0000313" key="1">
    <source>
        <dbReference type="EMBL" id="VAW03777.1"/>
    </source>
</evidence>
<sequence length="507" mass="53131">MTSWKTTSACTAAIGILLSGSAAFAEVTADQVWGDWKNYMSGFGYDLSSNENMSGDTLTITDITMTTSLPDEGGSLDLKMGGIAFTNNGDGTVSVSVPPVMPVTVNIAPTTGETVDLTLQYTTTGYTVNVSGDPDDMTYNYLVASAAISLDRLVVNGLAIDVGEASLSIADLIGSTNMQLGDLRQTKQKFNTGPISFALDFADPEGKGRVVANGDYEGISFEGGGSFPVDMDINDIVAMLASGFAFDGTYTFKSGATSFNIDDNGKVTEGSTKTGGGRLAVTMNQNLLQYGAISDNIEIKMSGGDIPLPIELAMKQWGFNLLMPIAKSDAEQDFALSMNITDFSVSDLLWGLADPTATLPRDPATIAFDLSGKAKLFFDLLDQNQMQAATTGAEAPGELNELKLNSLTVKAAGAELTGDGGFTFDNSDLTTFSGVPAPTGAIDLKMVGLNGLLDNLVAMGMLPEDQVTGMRMMMGMFAVVGDGDDTLTSKIEVSGDGQIKANGQRLK</sequence>